<evidence type="ECO:0000256" key="1">
    <source>
        <dbReference type="SAM" id="MobiDB-lite"/>
    </source>
</evidence>
<evidence type="ECO:0000256" key="2">
    <source>
        <dbReference type="SAM" id="Phobius"/>
    </source>
</evidence>
<feature type="compositionally biased region" description="Basic and acidic residues" evidence="1">
    <location>
        <begin position="170"/>
        <end position="187"/>
    </location>
</feature>
<dbReference type="VEuPathDB" id="TriTrypDB:ADEAN_000388500"/>
<feature type="transmembrane region" description="Helical" evidence="2">
    <location>
        <begin position="198"/>
        <end position="219"/>
    </location>
</feature>
<evidence type="ECO:0000313" key="3">
    <source>
        <dbReference type="EMBL" id="CAD2216423.1"/>
    </source>
</evidence>
<accession>A0A7G2CCI0</accession>
<keyword evidence="4" id="KW-1185">Reference proteome</keyword>
<sequence>MQDGLPTPEEVLRKWTTFDRNERSDVTARLVPFFIEKVITYRCGQVDDDLFREDISSWVPVAHRIIDDRAVVAEEKVTWELFEKLRKVLQDAETILEDIQLRLYRQRKKRISFASPIASRVRSVSPSVPAEALMCSQTEQLYAEESEEEEEEETSVARNSGTYYGNVFHSSERNEDDTLTKSKHRPAEEKMRGDHFHLFKHCTALMCISVIVLLCILVFQGV</sequence>
<dbReference type="AlphaFoldDB" id="A0A7G2CCI0"/>
<gene>
    <name evidence="3" type="ORF">ADEAN_000388500</name>
</gene>
<protein>
    <submittedName>
        <fullName evidence="3">Uncharacterized protein</fullName>
    </submittedName>
</protein>
<feature type="region of interest" description="Disordered" evidence="1">
    <location>
        <begin position="162"/>
        <end position="187"/>
    </location>
</feature>
<keyword evidence="2" id="KW-0472">Membrane</keyword>
<dbReference type="Proteomes" id="UP000515908">
    <property type="component" value="Chromosome 06"/>
</dbReference>
<organism evidence="3 4">
    <name type="scientific">Angomonas deanei</name>
    <dbReference type="NCBI Taxonomy" id="59799"/>
    <lineage>
        <taxon>Eukaryota</taxon>
        <taxon>Discoba</taxon>
        <taxon>Euglenozoa</taxon>
        <taxon>Kinetoplastea</taxon>
        <taxon>Metakinetoplastina</taxon>
        <taxon>Trypanosomatida</taxon>
        <taxon>Trypanosomatidae</taxon>
        <taxon>Strigomonadinae</taxon>
        <taxon>Angomonas</taxon>
    </lineage>
</organism>
<proteinExistence type="predicted"/>
<name>A0A7G2CCI0_9TRYP</name>
<reference evidence="3 4" key="1">
    <citation type="submission" date="2020-08" db="EMBL/GenBank/DDBJ databases">
        <authorList>
            <person name="Newling K."/>
            <person name="Davey J."/>
            <person name="Forrester S."/>
        </authorList>
    </citation>
    <scope>NUCLEOTIDE SEQUENCE [LARGE SCALE GENOMIC DNA]</scope>
    <source>
        <strain evidence="4">Crithidia deanei Carvalho (ATCC PRA-265)</strain>
    </source>
</reference>
<dbReference type="EMBL" id="LR877150">
    <property type="protein sequence ID" value="CAD2216423.1"/>
    <property type="molecule type" value="Genomic_DNA"/>
</dbReference>
<keyword evidence="2" id="KW-0812">Transmembrane</keyword>
<keyword evidence="2" id="KW-1133">Transmembrane helix</keyword>
<evidence type="ECO:0000313" key="4">
    <source>
        <dbReference type="Proteomes" id="UP000515908"/>
    </source>
</evidence>